<dbReference type="EC" id="3.1.2.6" evidence="5"/>
<evidence type="ECO:0000256" key="6">
    <source>
        <dbReference type="ARBA" id="ARBA00022723"/>
    </source>
</evidence>
<evidence type="ECO:0000256" key="7">
    <source>
        <dbReference type="ARBA" id="ARBA00022801"/>
    </source>
</evidence>
<comment type="similarity">
    <text evidence="4">Belongs to the metallo-beta-lactamase superfamily. Glyoxalase II family.</text>
</comment>
<dbReference type="InterPro" id="IPR035680">
    <property type="entry name" value="Clx_II_MBL"/>
</dbReference>
<dbReference type="InterPro" id="IPR017782">
    <property type="entry name" value="Hydroxyacylglutathione_Hdrlase"/>
</dbReference>
<dbReference type="InterPro" id="IPR050110">
    <property type="entry name" value="Glyoxalase_II_hydrolase"/>
</dbReference>
<dbReference type="HAMAP" id="MF_01374">
    <property type="entry name" value="Glyoxalase_2"/>
    <property type="match status" value="1"/>
</dbReference>
<accession>A0A2H9T742</accession>
<keyword evidence="6" id="KW-0479">Metal-binding</keyword>
<keyword evidence="7 11" id="KW-0378">Hydrolase</keyword>
<evidence type="ECO:0000259" key="10">
    <source>
        <dbReference type="SMART" id="SM00849"/>
    </source>
</evidence>
<dbReference type="Pfam" id="PF16123">
    <property type="entry name" value="HAGH_C"/>
    <property type="match status" value="1"/>
</dbReference>
<reference evidence="11" key="1">
    <citation type="journal article" date="2017" name="Appl. Environ. Microbiol.">
        <title>Molecular characterization of an Endozoicomonas-like organism causing infection in king scallop Pecten maximus L.</title>
        <authorList>
            <person name="Cano I."/>
            <person name="van Aerle R."/>
            <person name="Ross S."/>
            <person name="Verner-Jeffreys D.W."/>
            <person name="Paley R.K."/>
            <person name="Rimmer G."/>
            <person name="Ryder D."/>
            <person name="Hooper P."/>
            <person name="Stone D."/>
            <person name="Feist S.W."/>
        </authorList>
    </citation>
    <scope>NUCLEOTIDE SEQUENCE</scope>
</reference>
<dbReference type="GO" id="GO:0004416">
    <property type="term" value="F:hydroxyacylglutathione hydrolase activity"/>
    <property type="evidence" value="ECO:0007669"/>
    <property type="project" value="UniProtKB-EC"/>
</dbReference>
<protein>
    <recommendedName>
        <fullName evidence="5">hydroxyacylglutathione hydrolase</fullName>
        <ecNumber evidence="5">3.1.2.6</ecNumber>
    </recommendedName>
    <alternativeName>
        <fullName evidence="9">Glyoxalase II</fullName>
    </alternativeName>
</protein>
<comment type="pathway">
    <text evidence="3">Secondary metabolite metabolism; methylglyoxal degradation; (R)-lactate from methylglyoxal: step 2/2.</text>
</comment>
<comment type="cofactor">
    <cofactor evidence="2">
        <name>Zn(2+)</name>
        <dbReference type="ChEBI" id="CHEBI:29105"/>
    </cofactor>
</comment>
<dbReference type="SMART" id="SM00849">
    <property type="entry name" value="Lactamase_B"/>
    <property type="match status" value="1"/>
</dbReference>
<evidence type="ECO:0000256" key="1">
    <source>
        <dbReference type="ARBA" id="ARBA00001623"/>
    </source>
</evidence>
<evidence type="ECO:0000313" key="11">
    <source>
        <dbReference type="EMBL" id="PJE79036.1"/>
    </source>
</evidence>
<keyword evidence="8" id="KW-0862">Zinc</keyword>
<evidence type="ECO:0000256" key="4">
    <source>
        <dbReference type="ARBA" id="ARBA00006759"/>
    </source>
</evidence>
<dbReference type="InterPro" id="IPR036866">
    <property type="entry name" value="RibonucZ/Hydroxyglut_hydro"/>
</dbReference>
<evidence type="ECO:0000256" key="2">
    <source>
        <dbReference type="ARBA" id="ARBA00001947"/>
    </source>
</evidence>
<dbReference type="SUPFAM" id="SSF56281">
    <property type="entry name" value="Metallo-hydrolase/oxidoreductase"/>
    <property type="match status" value="1"/>
</dbReference>
<comment type="catalytic activity">
    <reaction evidence="1">
        <text>an S-(2-hydroxyacyl)glutathione + H2O = a 2-hydroxy carboxylate + glutathione + H(+)</text>
        <dbReference type="Rhea" id="RHEA:21864"/>
        <dbReference type="ChEBI" id="CHEBI:15377"/>
        <dbReference type="ChEBI" id="CHEBI:15378"/>
        <dbReference type="ChEBI" id="CHEBI:57925"/>
        <dbReference type="ChEBI" id="CHEBI:58896"/>
        <dbReference type="ChEBI" id="CHEBI:71261"/>
        <dbReference type="EC" id="3.1.2.6"/>
    </reaction>
</comment>
<dbReference type="InterPro" id="IPR032282">
    <property type="entry name" value="HAGH_C"/>
</dbReference>
<feature type="domain" description="Metallo-beta-lactamase" evidence="10">
    <location>
        <begin position="12"/>
        <end position="176"/>
    </location>
</feature>
<dbReference type="GO" id="GO:0019243">
    <property type="term" value="P:methylglyoxal catabolic process to D-lactate via S-lactoyl-glutathione"/>
    <property type="evidence" value="ECO:0007669"/>
    <property type="project" value="InterPro"/>
</dbReference>
<evidence type="ECO:0000256" key="3">
    <source>
        <dbReference type="ARBA" id="ARBA00004963"/>
    </source>
</evidence>
<dbReference type="InterPro" id="IPR001279">
    <property type="entry name" value="Metallo-B-lactamas"/>
</dbReference>
<organism evidence="11">
    <name type="scientific">invertebrate metagenome</name>
    <dbReference type="NCBI Taxonomy" id="1711999"/>
    <lineage>
        <taxon>unclassified sequences</taxon>
        <taxon>metagenomes</taxon>
        <taxon>organismal metagenomes</taxon>
    </lineage>
</organism>
<dbReference type="AlphaFoldDB" id="A0A2H9T742"/>
<dbReference type="PANTHER" id="PTHR43705:SF1">
    <property type="entry name" value="HYDROXYACYLGLUTATHIONE HYDROLASE GLOB"/>
    <property type="match status" value="1"/>
</dbReference>
<dbReference type="PANTHER" id="PTHR43705">
    <property type="entry name" value="HYDROXYACYLGLUTATHIONE HYDROLASE"/>
    <property type="match status" value="1"/>
</dbReference>
<evidence type="ECO:0000256" key="8">
    <source>
        <dbReference type="ARBA" id="ARBA00022833"/>
    </source>
</evidence>
<dbReference type="Gene3D" id="3.60.15.10">
    <property type="entry name" value="Ribonuclease Z/Hydroxyacylglutathione hydrolase-like"/>
    <property type="match status" value="1"/>
</dbReference>
<name>A0A2H9T742_9ZZZZ</name>
<dbReference type="EMBL" id="NSIT01000103">
    <property type="protein sequence ID" value="PJE79036.1"/>
    <property type="molecule type" value="Genomic_DNA"/>
</dbReference>
<comment type="caution">
    <text evidence="11">The sequence shown here is derived from an EMBL/GenBank/DDBJ whole genome shotgun (WGS) entry which is preliminary data.</text>
</comment>
<gene>
    <name evidence="11" type="primary">gloB</name>
    <name evidence="11" type="ORF">CI610_02000</name>
</gene>
<evidence type="ECO:0000256" key="9">
    <source>
        <dbReference type="ARBA" id="ARBA00031044"/>
    </source>
</evidence>
<dbReference type="PIRSF" id="PIRSF005457">
    <property type="entry name" value="Glx"/>
    <property type="match status" value="1"/>
</dbReference>
<dbReference type="GO" id="GO:0046872">
    <property type="term" value="F:metal ion binding"/>
    <property type="evidence" value="ECO:0007669"/>
    <property type="project" value="UniProtKB-KW"/>
</dbReference>
<dbReference type="NCBIfam" id="TIGR03413">
    <property type="entry name" value="GSH_gloB"/>
    <property type="match status" value="1"/>
</dbReference>
<evidence type="ECO:0000256" key="5">
    <source>
        <dbReference type="ARBA" id="ARBA00011917"/>
    </source>
</evidence>
<sequence>MIQIIPISALTDNYIWLFKSENTTACHIVDPGDASVVLEFLSNQKLSLESILITHHHGDHTGGVRQLCERYKGIRVYGPNGACEQVTHVVNANETISCGHLNFRVIKTPGHTLDHIAYFADINADKGTLSYPILFCGDTLFAGGCGRLFEGTAAQMHQSLRKISSLPATTKIYCAHEYTCANLKFALAVEPNNKSTKNRLQASITKRNNHKPTIPSLLSEELDTNPFLRVSKPSVIHAANKKLPSTCTTETDEQVFSIIRQWKDHFTNV</sequence>
<proteinExistence type="inferred from homology"/>
<dbReference type="Pfam" id="PF00753">
    <property type="entry name" value="Lactamase_B"/>
    <property type="match status" value="1"/>
</dbReference>
<dbReference type="CDD" id="cd07723">
    <property type="entry name" value="hydroxyacylglutathione_hydrolase_MBL-fold"/>
    <property type="match status" value="1"/>
</dbReference>